<comment type="caution">
    <text evidence="11">The sequence shown here is derived from an EMBL/GenBank/DDBJ whole genome shotgun (WGS) entry which is preliminary data.</text>
</comment>
<accession>A0A2N0ZJJ9</accession>
<dbReference type="GO" id="GO:0009252">
    <property type="term" value="P:peptidoglycan biosynthetic process"/>
    <property type="evidence" value="ECO:0007669"/>
    <property type="project" value="UniProtKB-KW"/>
</dbReference>
<evidence type="ECO:0000256" key="5">
    <source>
        <dbReference type="ARBA" id="ARBA00022984"/>
    </source>
</evidence>
<dbReference type="InterPro" id="IPR018044">
    <property type="entry name" value="Peptidase_S11"/>
</dbReference>
<evidence type="ECO:0000256" key="2">
    <source>
        <dbReference type="ARBA" id="ARBA00022729"/>
    </source>
</evidence>
<dbReference type="SUPFAM" id="SSF56601">
    <property type="entry name" value="beta-lactamase/transpeptidase-like"/>
    <property type="match status" value="1"/>
</dbReference>
<dbReference type="PRINTS" id="PR00725">
    <property type="entry name" value="DADACBPTASE1"/>
</dbReference>
<keyword evidence="4" id="KW-0133">Cell shape</keyword>
<dbReference type="Pfam" id="PF00768">
    <property type="entry name" value="Peptidase_S11"/>
    <property type="match status" value="1"/>
</dbReference>
<feature type="domain" description="Peptidase S11 D-alanyl-D-alanine carboxypeptidase A N-terminal" evidence="10">
    <location>
        <begin position="33"/>
        <end position="267"/>
    </location>
</feature>
<sequence length="287" mass="31208">MKKVFFIMFLFALLLGGGYLYTHVASAPKAGPDIELNSQNAVLMDLSGNIHLEKEADERIFPASLTKIMTAIVAIELINQTQEPILLTEEMFTELYEANASMAGFLPGEETRAIDLLYGIMLPSGAEASIGLASHIAGSEANFVSLMNKKAEQLGLENTHFMNVTGLHDKDHYSSASDMAILLLYALQNDTFKDIFTAQSYTVLPTNFHPDGMTIWSSMFQKLDSSIINNGEILGGKTGYTKQAGLCLASLANIGGKEYILITAGAEGGPNTEQFNLTDMIKVYNTL</sequence>
<evidence type="ECO:0000313" key="12">
    <source>
        <dbReference type="Proteomes" id="UP000233343"/>
    </source>
</evidence>
<evidence type="ECO:0000256" key="6">
    <source>
        <dbReference type="ARBA" id="ARBA00023316"/>
    </source>
</evidence>
<evidence type="ECO:0000256" key="4">
    <source>
        <dbReference type="ARBA" id="ARBA00022960"/>
    </source>
</evidence>
<evidence type="ECO:0000256" key="8">
    <source>
        <dbReference type="PIRSR" id="PIRSR618044-2"/>
    </source>
</evidence>
<organism evidence="11 12">
    <name type="scientific">Cytobacillus horneckiae</name>
    <dbReference type="NCBI Taxonomy" id="549687"/>
    <lineage>
        <taxon>Bacteria</taxon>
        <taxon>Bacillati</taxon>
        <taxon>Bacillota</taxon>
        <taxon>Bacilli</taxon>
        <taxon>Bacillales</taxon>
        <taxon>Bacillaceae</taxon>
        <taxon>Cytobacillus</taxon>
    </lineage>
</organism>
<dbReference type="Proteomes" id="UP000233343">
    <property type="component" value="Unassembled WGS sequence"/>
</dbReference>
<dbReference type="InterPro" id="IPR012338">
    <property type="entry name" value="Beta-lactam/transpept-like"/>
</dbReference>
<dbReference type="PANTHER" id="PTHR21581:SF6">
    <property type="entry name" value="TRAFFICKING PROTEIN PARTICLE COMPLEX SUBUNIT 12"/>
    <property type="match status" value="1"/>
</dbReference>
<feature type="active site" evidence="7">
    <location>
        <position position="124"/>
    </location>
</feature>
<keyword evidence="12" id="KW-1185">Reference proteome</keyword>
<evidence type="ECO:0000256" key="9">
    <source>
        <dbReference type="RuleBase" id="RU004016"/>
    </source>
</evidence>
<feature type="binding site" evidence="8">
    <location>
        <position position="237"/>
    </location>
    <ligand>
        <name>substrate</name>
    </ligand>
</feature>
<dbReference type="GO" id="GO:0006508">
    <property type="term" value="P:proteolysis"/>
    <property type="evidence" value="ECO:0007669"/>
    <property type="project" value="InterPro"/>
</dbReference>
<dbReference type="AlphaFoldDB" id="A0A2N0ZJJ9"/>
<dbReference type="PANTHER" id="PTHR21581">
    <property type="entry name" value="D-ALANYL-D-ALANINE CARBOXYPEPTIDASE"/>
    <property type="match status" value="1"/>
</dbReference>
<gene>
    <name evidence="11" type="ORF">CWS20_07345</name>
</gene>
<feature type="active site" description="Proton acceptor" evidence="7">
    <location>
        <position position="67"/>
    </location>
</feature>
<name>A0A2N0ZJJ9_9BACI</name>
<dbReference type="EMBL" id="PISD01000013">
    <property type="protein sequence ID" value="PKG29674.1"/>
    <property type="molecule type" value="Genomic_DNA"/>
</dbReference>
<dbReference type="GO" id="GO:0008360">
    <property type="term" value="P:regulation of cell shape"/>
    <property type="evidence" value="ECO:0007669"/>
    <property type="project" value="UniProtKB-KW"/>
</dbReference>
<evidence type="ECO:0000256" key="1">
    <source>
        <dbReference type="ARBA" id="ARBA00007164"/>
    </source>
</evidence>
<comment type="similarity">
    <text evidence="1 9">Belongs to the peptidase S11 family.</text>
</comment>
<dbReference type="RefSeq" id="WP_066192778.1">
    <property type="nucleotide sequence ID" value="NZ_JAFDQP010000010.1"/>
</dbReference>
<keyword evidence="11" id="KW-0121">Carboxypeptidase</keyword>
<proteinExistence type="inferred from homology"/>
<evidence type="ECO:0000313" key="11">
    <source>
        <dbReference type="EMBL" id="PKG29674.1"/>
    </source>
</evidence>
<keyword evidence="2" id="KW-0732">Signal</keyword>
<evidence type="ECO:0000256" key="7">
    <source>
        <dbReference type="PIRSR" id="PIRSR618044-1"/>
    </source>
</evidence>
<keyword evidence="3" id="KW-0378">Hydrolase</keyword>
<keyword evidence="11" id="KW-0645">Protease</keyword>
<keyword evidence="6" id="KW-0961">Cell wall biogenesis/degradation</keyword>
<reference evidence="11 12" key="1">
    <citation type="journal article" date="2010" name="Int. J. Syst. Evol. Microbiol.">
        <title>Bacillus horneckiae sp. nov., isolated from a spacecraft-assembly clean room.</title>
        <authorList>
            <person name="Vaishampayan P."/>
            <person name="Probst A."/>
            <person name="Krishnamurthi S."/>
            <person name="Ghosh S."/>
            <person name="Osman S."/>
            <person name="McDowall A."/>
            <person name="Ruckmani A."/>
            <person name="Mayilraj S."/>
            <person name="Venkateswaran K."/>
        </authorList>
    </citation>
    <scope>NUCLEOTIDE SEQUENCE [LARGE SCALE GENOMIC DNA]</scope>
    <source>
        <strain evidence="12">1PO1SC</strain>
    </source>
</reference>
<evidence type="ECO:0000256" key="3">
    <source>
        <dbReference type="ARBA" id="ARBA00022801"/>
    </source>
</evidence>
<dbReference type="InterPro" id="IPR001967">
    <property type="entry name" value="Peptidase_S11_N"/>
</dbReference>
<dbReference type="GO" id="GO:0009002">
    <property type="term" value="F:serine-type D-Ala-D-Ala carboxypeptidase activity"/>
    <property type="evidence" value="ECO:0007669"/>
    <property type="project" value="InterPro"/>
</dbReference>
<dbReference type="GO" id="GO:0071555">
    <property type="term" value="P:cell wall organization"/>
    <property type="evidence" value="ECO:0007669"/>
    <property type="project" value="UniProtKB-KW"/>
</dbReference>
<feature type="active site" description="Acyl-ester intermediate" evidence="7">
    <location>
        <position position="64"/>
    </location>
</feature>
<protein>
    <submittedName>
        <fullName evidence="11">D-alanyl-D-alanine carboxypeptidase</fullName>
    </submittedName>
</protein>
<keyword evidence="5" id="KW-0573">Peptidoglycan synthesis</keyword>
<dbReference type="Gene3D" id="3.40.710.10">
    <property type="entry name" value="DD-peptidase/beta-lactamase superfamily"/>
    <property type="match status" value="1"/>
</dbReference>
<evidence type="ECO:0000259" key="10">
    <source>
        <dbReference type="Pfam" id="PF00768"/>
    </source>
</evidence>